<evidence type="ECO:0000313" key="1">
    <source>
        <dbReference type="EMBL" id="KAF5778817.1"/>
    </source>
</evidence>
<dbReference type="Proteomes" id="UP000215914">
    <property type="component" value="Unassembled WGS sequence"/>
</dbReference>
<accession>A0A9K3HIC6</accession>
<name>A0A9K3HIC6_HELAN</name>
<evidence type="ECO:0000313" key="2">
    <source>
        <dbReference type="Proteomes" id="UP000215914"/>
    </source>
</evidence>
<dbReference type="Gramene" id="mRNA:HanXRQr2_Chr12g0552021">
    <property type="protein sequence ID" value="CDS:HanXRQr2_Chr12g0552021.1"/>
    <property type="gene ID" value="HanXRQr2_Chr12g0552021"/>
</dbReference>
<reference evidence="1" key="2">
    <citation type="submission" date="2020-06" db="EMBL/GenBank/DDBJ databases">
        <title>Helianthus annuus Genome sequencing and assembly Release 2.</title>
        <authorList>
            <person name="Gouzy J."/>
            <person name="Langlade N."/>
            <person name="Munos S."/>
        </authorList>
    </citation>
    <scope>NUCLEOTIDE SEQUENCE</scope>
    <source>
        <tissue evidence="1">Leaves</tissue>
    </source>
</reference>
<dbReference type="AlphaFoldDB" id="A0A9K3HIC6"/>
<keyword evidence="2" id="KW-1185">Reference proteome</keyword>
<dbReference type="EMBL" id="MNCJ02000327">
    <property type="protein sequence ID" value="KAF5778817.1"/>
    <property type="molecule type" value="Genomic_DNA"/>
</dbReference>
<protein>
    <submittedName>
        <fullName evidence="1">Uncharacterized protein</fullName>
    </submittedName>
</protein>
<gene>
    <name evidence="1" type="ORF">HanXRQr2_Chr12g0552021</name>
</gene>
<proteinExistence type="predicted"/>
<comment type="caution">
    <text evidence="1">The sequence shown here is derived from an EMBL/GenBank/DDBJ whole genome shotgun (WGS) entry which is preliminary data.</text>
</comment>
<reference evidence="1" key="1">
    <citation type="journal article" date="2017" name="Nature">
        <title>The sunflower genome provides insights into oil metabolism, flowering and Asterid evolution.</title>
        <authorList>
            <person name="Badouin H."/>
            <person name="Gouzy J."/>
            <person name="Grassa C.J."/>
            <person name="Murat F."/>
            <person name="Staton S.E."/>
            <person name="Cottret L."/>
            <person name="Lelandais-Briere C."/>
            <person name="Owens G.L."/>
            <person name="Carrere S."/>
            <person name="Mayjonade B."/>
            <person name="Legrand L."/>
            <person name="Gill N."/>
            <person name="Kane N.C."/>
            <person name="Bowers J.E."/>
            <person name="Hubner S."/>
            <person name="Bellec A."/>
            <person name="Berard A."/>
            <person name="Berges H."/>
            <person name="Blanchet N."/>
            <person name="Boniface M.C."/>
            <person name="Brunel D."/>
            <person name="Catrice O."/>
            <person name="Chaidir N."/>
            <person name="Claudel C."/>
            <person name="Donnadieu C."/>
            <person name="Faraut T."/>
            <person name="Fievet G."/>
            <person name="Helmstetter N."/>
            <person name="King M."/>
            <person name="Knapp S.J."/>
            <person name="Lai Z."/>
            <person name="Le Paslier M.C."/>
            <person name="Lippi Y."/>
            <person name="Lorenzon L."/>
            <person name="Mandel J.R."/>
            <person name="Marage G."/>
            <person name="Marchand G."/>
            <person name="Marquand E."/>
            <person name="Bret-Mestries E."/>
            <person name="Morien E."/>
            <person name="Nambeesan S."/>
            <person name="Nguyen T."/>
            <person name="Pegot-Espagnet P."/>
            <person name="Pouilly N."/>
            <person name="Raftis F."/>
            <person name="Sallet E."/>
            <person name="Schiex T."/>
            <person name="Thomas J."/>
            <person name="Vandecasteele C."/>
            <person name="Vares D."/>
            <person name="Vear F."/>
            <person name="Vautrin S."/>
            <person name="Crespi M."/>
            <person name="Mangin B."/>
            <person name="Burke J.M."/>
            <person name="Salse J."/>
            <person name="Munos S."/>
            <person name="Vincourt P."/>
            <person name="Rieseberg L.H."/>
            <person name="Langlade N.B."/>
        </authorList>
    </citation>
    <scope>NUCLEOTIDE SEQUENCE</scope>
    <source>
        <tissue evidence="1">Leaves</tissue>
    </source>
</reference>
<organism evidence="1 2">
    <name type="scientific">Helianthus annuus</name>
    <name type="common">Common sunflower</name>
    <dbReference type="NCBI Taxonomy" id="4232"/>
    <lineage>
        <taxon>Eukaryota</taxon>
        <taxon>Viridiplantae</taxon>
        <taxon>Streptophyta</taxon>
        <taxon>Embryophyta</taxon>
        <taxon>Tracheophyta</taxon>
        <taxon>Spermatophyta</taxon>
        <taxon>Magnoliopsida</taxon>
        <taxon>eudicotyledons</taxon>
        <taxon>Gunneridae</taxon>
        <taxon>Pentapetalae</taxon>
        <taxon>asterids</taxon>
        <taxon>campanulids</taxon>
        <taxon>Asterales</taxon>
        <taxon>Asteraceae</taxon>
        <taxon>Asteroideae</taxon>
        <taxon>Heliantheae alliance</taxon>
        <taxon>Heliantheae</taxon>
        <taxon>Helianthus</taxon>
    </lineage>
</organism>
<sequence length="83" mass="9391">MVLCRPPLPAASLADARRWSCARRIPTCKHPLTSCLHQKSTLQPLPLSIPPLSISLPADQPVNHRRWFGRFRSPQSLLFIVQI</sequence>